<comment type="caution">
    <text evidence="2">The sequence shown here is derived from an EMBL/GenBank/DDBJ whole genome shotgun (WGS) entry which is preliminary data.</text>
</comment>
<dbReference type="EMBL" id="DSVQ01000007">
    <property type="protein sequence ID" value="HGT38337.1"/>
    <property type="molecule type" value="Genomic_DNA"/>
</dbReference>
<dbReference type="PANTHER" id="PTHR12110">
    <property type="entry name" value="HYDROXYPYRUVATE ISOMERASE"/>
    <property type="match status" value="1"/>
</dbReference>
<dbReference type="Gene3D" id="3.20.20.150">
    <property type="entry name" value="Divalent-metal-dependent TIM barrel enzymes"/>
    <property type="match status" value="1"/>
</dbReference>
<evidence type="ECO:0000313" key="2">
    <source>
        <dbReference type="EMBL" id="HGT38337.1"/>
    </source>
</evidence>
<dbReference type="InterPro" id="IPR013022">
    <property type="entry name" value="Xyl_isomerase-like_TIM-brl"/>
</dbReference>
<dbReference type="Pfam" id="PF01261">
    <property type="entry name" value="AP_endonuc_2"/>
    <property type="match status" value="1"/>
</dbReference>
<sequence>MPFRYCLNASTIRPAPLLEKIRIAADVGYAGIELWHDEIEAYLATGGQLTDIRRALDDHGLAVPTTIYLRNWCDTTGQSHETALDECRRRMDDAAALGAPHCIASPAAGKVDVRLAGRNYRELLDLGARNGVFPAMEYLGFVEQLNTLEAALEVLNWANHPRGTVIIDPFHAFRGGGSFESLTKLRPAQIAMSHFNDTPATPPREQQHDHHRVLPGDGHLDLKRWVALLKQIGYDGWLSLELFNETLWRQNPREVAKIGLEKMRAIAEGA</sequence>
<protein>
    <submittedName>
        <fullName evidence="2">Sugar phosphate isomerase/epimerase</fullName>
    </submittedName>
</protein>
<keyword evidence="2" id="KW-0413">Isomerase</keyword>
<accession>A0A7C4LLX7</accession>
<name>A0A7C4LLX7_9PLAN</name>
<dbReference type="InterPro" id="IPR050312">
    <property type="entry name" value="IolE/XylAMocC-like"/>
</dbReference>
<dbReference type="GO" id="GO:0016853">
    <property type="term" value="F:isomerase activity"/>
    <property type="evidence" value="ECO:0007669"/>
    <property type="project" value="UniProtKB-KW"/>
</dbReference>
<organism evidence="2">
    <name type="scientific">Schlesneria paludicola</name>
    <dbReference type="NCBI Taxonomy" id="360056"/>
    <lineage>
        <taxon>Bacteria</taxon>
        <taxon>Pseudomonadati</taxon>
        <taxon>Planctomycetota</taxon>
        <taxon>Planctomycetia</taxon>
        <taxon>Planctomycetales</taxon>
        <taxon>Planctomycetaceae</taxon>
        <taxon>Schlesneria</taxon>
    </lineage>
</organism>
<dbReference type="AlphaFoldDB" id="A0A7C4LLX7"/>
<reference evidence="2" key="1">
    <citation type="journal article" date="2020" name="mSystems">
        <title>Genome- and Community-Level Interaction Insights into Carbon Utilization and Element Cycling Functions of Hydrothermarchaeota in Hydrothermal Sediment.</title>
        <authorList>
            <person name="Zhou Z."/>
            <person name="Liu Y."/>
            <person name="Xu W."/>
            <person name="Pan J."/>
            <person name="Luo Z.H."/>
            <person name="Li M."/>
        </authorList>
    </citation>
    <scope>NUCLEOTIDE SEQUENCE [LARGE SCALE GENOMIC DNA]</scope>
    <source>
        <strain evidence="2">SpSt-508</strain>
    </source>
</reference>
<dbReference type="InterPro" id="IPR036237">
    <property type="entry name" value="Xyl_isomerase-like_sf"/>
</dbReference>
<proteinExistence type="predicted"/>
<feature type="domain" description="Xylose isomerase-like TIM barrel" evidence="1">
    <location>
        <begin position="22"/>
        <end position="265"/>
    </location>
</feature>
<dbReference type="PANTHER" id="PTHR12110:SF48">
    <property type="entry name" value="BLL3656 PROTEIN"/>
    <property type="match status" value="1"/>
</dbReference>
<gene>
    <name evidence="2" type="ORF">ENS64_03620</name>
</gene>
<evidence type="ECO:0000259" key="1">
    <source>
        <dbReference type="Pfam" id="PF01261"/>
    </source>
</evidence>
<dbReference type="SUPFAM" id="SSF51658">
    <property type="entry name" value="Xylose isomerase-like"/>
    <property type="match status" value="1"/>
</dbReference>